<dbReference type="PANTHER" id="PTHR34023:SF5">
    <property type="entry name" value="RNASE H TYPE-1 DOMAIN-CONTAINING PROTEIN"/>
    <property type="match status" value="1"/>
</dbReference>
<reference evidence="2 3" key="1">
    <citation type="journal article" date="2014" name="Am. J. Bot.">
        <title>Genome assembly and annotation for red clover (Trifolium pratense; Fabaceae).</title>
        <authorList>
            <person name="Istvanek J."/>
            <person name="Jaros M."/>
            <person name="Krenek A."/>
            <person name="Repkova J."/>
        </authorList>
    </citation>
    <scope>NUCLEOTIDE SEQUENCE [LARGE SCALE GENOMIC DNA]</scope>
    <source>
        <strain evidence="3">cv. Tatra</strain>
        <tissue evidence="2">Young leaves</tissue>
    </source>
</reference>
<reference evidence="2 3" key="2">
    <citation type="journal article" date="2017" name="Front. Plant Sci.">
        <title>Gene Classification and Mining of Molecular Markers Useful in Red Clover (Trifolium pratense) Breeding.</title>
        <authorList>
            <person name="Istvanek J."/>
            <person name="Dluhosova J."/>
            <person name="Dluhos P."/>
            <person name="Patkova L."/>
            <person name="Nedelnik J."/>
            <person name="Repkova J."/>
        </authorList>
    </citation>
    <scope>NUCLEOTIDE SEQUENCE [LARGE SCALE GENOMIC DNA]</scope>
    <source>
        <strain evidence="3">cv. Tatra</strain>
        <tissue evidence="2">Young leaves</tissue>
    </source>
</reference>
<dbReference type="EMBL" id="ASHM01220776">
    <property type="protein sequence ID" value="PNX68029.1"/>
    <property type="molecule type" value="Genomic_DNA"/>
</dbReference>
<gene>
    <name evidence="2" type="ORF">L195_g063792</name>
</gene>
<evidence type="ECO:0000259" key="1">
    <source>
        <dbReference type="Pfam" id="PF13456"/>
    </source>
</evidence>
<feature type="non-terminal residue" evidence="2">
    <location>
        <position position="1"/>
    </location>
</feature>
<dbReference type="PANTHER" id="PTHR34023">
    <property type="entry name" value="RNASE H DOMAIN-CONTAINING PROTEIN"/>
    <property type="match status" value="1"/>
</dbReference>
<evidence type="ECO:0000313" key="3">
    <source>
        <dbReference type="Proteomes" id="UP000236291"/>
    </source>
</evidence>
<name>A0A2K3KP35_TRIPR</name>
<dbReference type="Proteomes" id="UP000236291">
    <property type="component" value="Unassembled WGS sequence"/>
</dbReference>
<organism evidence="2 3">
    <name type="scientific">Trifolium pratense</name>
    <name type="common">Red clover</name>
    <dbReference type="NCBI Taxonomy" id="57577"/>
    <lineage>
        <taxon>Eukaryota</taxon>
        <taxon>Viridiplantae</taxon>
        <taxon>Streptophyta</taxon>
        <taxon>Embryophyta</taxon>
        <taxon>Tracheophyta</taxon>
        <taxon>Spermatophyta</taxon>
        <taxon>Magnoliopsida</taxon>
        <taxon>eudicotyledons</taxon>
        <taxon>Gunneridae</taxon>
        <taxon>Pentapetalae</taxon>
        <taxon>rosids</taxon>
        <taxon>fabids</taxon>
        <taxon>Fabales</taxon>
        <taxon>Fabaceae</taxon>
        <taxon>Papilionoideae</taxon>
        <taxon>50 kb inversion clade</taxon>
        <taxon>NPAAA clade</taxon>
        <taxon>Hologalegina</taxon>
        <taxon>IRL clade</taxon>
        <taxon>Trifolieae</taxon>
        <taxon>Trifolium</taxon>
    </lineage>
</organism>
<feature type="domain" description="RNase H type-1" evidence="1">
    <location>
        <begin position="14"/>
        <end position="47"/>
    </location>
</feature>
<protein>
    <recommendedName>
        <fullName evidence="1">RNase H type-1 domain-containing protein</fullName>
    </recommendedName>
</protein>
<dbReference type="GO" id="GO:0003676">
    <property type="term" value="F:nucleic acid binding"/>
    <property type="evidence" value="ECO:0007669"/>
    <property type="project" value="InterPro"/>
</dbReference>
<accession>A0A2K3KP35</accession>
<dbReference type="Pfam" id="PF13456">
    <property type="entry name" value="RVT_3"/>
    <property type="match status" value="1"/>
</dbReference>
<evidence type="ECO:0000313" key="2">
    <source>
        <dbReference type="EMBL" id="PNX68029.1"/>
    </source>
</evidence>
<dbReference type="Gene3D" id="3.30.420.10">
    <property type="entry name" value="Ribonuclease H-like superfamily/Ribonuclease H"/>
    <property type="match status" value="1"/>
</dbReference>
<dbReference type="GO" id="GO:0004523">
    <property type="term" value="F:RNA-DNA hybrid ribonuclease activity"/>
    <property type="evidence" value="ECO:0007669"/>
    <property type="project" value="InterPro"/>
</dbReference>
<proteinExistence type="predicted"/>
<dbReference type="InterPro" id="IPR002156">
    <property type="entry name" value="RNaseH_domain"/>
</dbReference>
<dbReference type="AlphaFoldDB" id="A0A2K3KP35"/>
<dbReference type="InterPro" id="IPR036397">
    <property type="entry name" value="RNaseH_sf"/>
</dbReference>
<comment type="caution">
    <text evidence="2">The sequence shown here is derived from an EMBL/GenBank/DDBJ whole genome shotgun (WGS) entry which is preliminary data.</text>
</comment>
<sequence length="58" mass="6657">LQSDKDESVVGWRIIQEIRRLIGMDWEVKICHSYRESNAFADALANLGCDHEPGMRVP</sequence>